<evidence type="ECO:0000256" key="1">
    <source>
        <dbReference type="ARBA" id="ARBA00010371"/>
    </source>
</evidence>
<dbReference type="Proteomes" id="UP000069620">
    <property type="component" value="Unassembled WGS sequence"/>
</dbReference>
<dbReference type="Pfam" id="PF08240">
    <property type="entry name" value="ADH_N"/>
    <property type="match status" value="1"/>
</dbReference>
<reference evidence="13" key="2">
    <citation type="submission" date="2016-02" db="EMBL/GenBank/DDBJ databases">
        <title>Draft genome sequence of five rapidly growing Mycobacterium species.</title>
        <authorList>
            <person name="Katahira K."/>
            <person name="Gotou Y."/>
            <person name="Iida K."/>
            <person name="Ogura Y."/>
            <person name="Hayashi T."/>
        </authorList>
    </citation>
    <scope>NUCLEOTIDE SEQUENCE [LARGE SCALE GENOMIC DNA]</scope>
    <source>
        <strain evidence="13">JCM15654</strain>
    </source>
</reference>
<dbReference type="InterPro" id="IPR011032">
    <property type="entry name" value="GroES-like_sf"/>
</dbReference>
<accession>A0A100W1A6</accession>
<dbReference type="InterPro" id="IPR051034">
    <property type="entry name" value="Mito_Enoyl-ACP_Reductase"/>
</dbReference>
<feature type="domain" description="Enoyl reductase (ER)" evidence="11">
    <location>
        <begin position="14"/>
        <end position="324"/>
    </location>
</feature>
<comment type="catalytic activity">
    <reaction evidence="10">
        <text>a 2,3-saturated acyl-[ACP] + NADP(+) = a (2E)-enoyl-[ACP] + NADPH + H(+)</text>
        <dbReference type="Rhea" id="RHEA:22564"/>
        <dbReference type="Rhea" id="RHEA-COMP:9925"/>
        <dbReference type="Rhea" id="RHEA-COMP:9926"/>
        <dbReference type="ChEBI" id="CHEBI:15378"/>
        <dbReference type="ChEBI" id="CHEBI:57783"/>
        <dbReference type="ChEBI" id="CHEBI:58349"/>
        <dbReference type="ChEBI" id="CHEBI:78784"/>
        <dbReference type="ChEBI" id="CHEBI:78785"/>
        <dbReference type="EC" id="1.3.1.104"/>
    </reaction>
</comment>
<evidence type="ECO:0000256" key="2">
    <source>
        <dbReference type="ARBA" id="ARBA00022516"/>
    </source>
</evidence>
<dbReference type="SUPFAM" id="SSF50129">
    <property type="entry name" value="GroES-like"/>
    <property type="match status" value="1"/>
</dbReference>
<name>A0A100W1A6_9MYCO</name>
<dbReference type="InterPro" id="IPR013149">
    <property type="entry name" value="ADH-like_C"/>
</dbReference>
<keyword evidence="4" id="KW-0521">NADP</keyword>
<dbReference type="InterPro" id="IPR036291">
    <property type="entry name" value="NAD(P)-bd_dom_sf"/>
</dbReference>
<protein>
    <recommendedName>
        <fullName evidence="9">enoyl-[acyl-carrier-protein] reductase</fullName>
        <ecNumber evidence="9">1.3.1.104</ecNumber>
    </recommendedName>
</protein>
<organism evidence="12 13">
    <name type="scientific">Mycolicibacterium brisbanense</name>
    <dbReference type="NCBI Taxonomy" id="146020"/>
    <lineage>
        <taxon>Bacteria</taxon>
        <taxon>Bacillati</taxon>
        <taxon>Actinomycetota</taxon>
        <taxon>Actinomycetes</taxon>
        <taxon>Mycobacteriales</taxon>
        <taxon>Mycobacteriaceae</taxon>
        <taxon>Mycolicibacterium</taxon>
    </lineage>
</organism>
<dbReference type="STRING" id="146020.RMCB_3757"/>
<keyword evidence="8" id="KW-0275">Fatty acid biosynthesis</keyword>
<proteinExistence type="inferred from homology"/>
<reference evidence="13" key="1">
    <citation type="journal article" date="2016" name="Genome Announc.">
        <title>Draft Genome Sequences of Five Rapidly Growing Mycobacterium Species, M. thermoresistibile, M. fortuitum subsp. acetamidolyticum, M. canariasense, M. brisbanense, and M. novocastrense.</title>
        <authorList>
            <person name="Katahira K."/>
            <person name="Ogura Y."/>
            <person name="Gotoh Y."/>
            <person name="Hayashi T."/>
        </authorList>
    </citation>
    <scope>NUCLEOTIDE SEQUENCE [LARGE SCALE GENOMIC DNA]</scope>
    <source>
        <strain evidence="13">JCM15654</strain>
    </source>
</reference>
<keyword evidence="3" id="KW-0276">Fatty acid metabolism</keyword>
<evidence type="ECO:0000256" key="5">
    <source>
        <dbReference type="ARBA" id="ARBA00022946"/>
    </source>
</evidence>
<evidence type="ECO:0000256" key="6">
    <source>
        <dbReference type="ARBA" id="ARBA00023002"/>
    </source>
</evidence>
<dbReference type="SUPFAM" id="SSF51735">
    <property type="entry name" value="NAD(P)-binding Rossmann-fold domains"/>
    <property type="match status" value="1"/>
</dbReference>
<evidence type="ECO:0000256" key="10">
    <source>
        <dbReference type="ARBA" id="ARBA00048843"/>
    </source>
</evidence>
<comment type="similarity">
    <text evidence="1">Belongs to the zinc-containing alcohol dehydrogenase family. Quinone oxidoreductase subfamily.</text>
</comment>
<keyword evidence="7" id="KW-0443">Lipid metabolism</keyword>
<keyword evidence="6" id="KW-0560">Oxidoreductase</keyword>
<dbReference type="GO" id="GO:0141148">
    <property type="term" value="F:enoyl-[acyl-carrier-protein] reductase (NADPH) activity"/>
    <property type="evidence" value="ECO:0007669"/>
    <property type="project" value="UniProtKB-EC"/>
</dbReference>
<evidence type="ECO:0000313" key="12">
    <source>
        <dbReference type="EMBL" id="GAS89661.1"/>
    </source>
</evidence>
<keyword evidence="5" id="KW-0809">Transit peptide</keyword>
<evidence type="ECO:0000256" key="8">
    <source>
        <dbReference type="ARBA" id="ARBA00023160"/>
    </source>
</evidence>
<comment type="caution">
    <text evidence="12">The sequence shown here is derived from an EMBL/GenBank/DDBJ whole genome shotgun (WGS) entry which is preliminary data.</text>
</comment>
<dbReference type="Gene3D" id="3.90.180.10">
    <property type="entry name" value="Medium-chain alcohol dehydrogenases, catalytic domain"/>
    <property type="match status" value="1"/>
</dbReference>
<dbReference type="EMBL" id="BCSX01000034">
    <property type="protein sequence ID" value="GAS89661.1"/>
    <property type="molecule type" value="Genomic_DNA"/>
</dbReference>
<dbReference type="Gene3D" id="3.40.50.720">
    <property type="entry name" value="NAD(P)-binding Rossmann-like Domain"/>
    <property type="match status" value="1"/>
</dbReference>
<dbReference type="RefSeq" id="WP_029367344.1">
    <property type="nucleotide sequence ID" value="NZ_BCSX01000034.1"/>
</dbReference>
<sequence>MQHLVLTEFGEPEESVQLVDGADPAPGPGDVVVRMEAAAINPSDLLLIAGRYLARPALPATVGAEGVGIVEATGPGVDGALVGRRVIVLPTFKYGTWSQKVVAAQDDVVVVPGQDPAQLAMLSINPVTAHLLLEKITSLEIGDWVGQTAANSAVGQHVITLAKRRGIKTLNVVRRADAVDDVRRAGADVVLVSGPDLAADITRELGEEKLRLVLDPLGGTAVAPLTSALGFGGSVVSYGSLTGAPAGLTSADLFQRELRHTGFWLGNWYFRSPTREIRAVLGHLATLVADGQLHVPVEATYQLSDYRKAFQHAQTTQRGGKVLFAFN</sequence>
<keyword evidence="2" id="KW-0444">Lipid biosynthesis</keyword>
<dbReference type="PANTHER" id="PTHR43981">
    <property type="entry name" value="ENOYL-[ACYL-CARRIER-PROTEIN] REDUCTASE, MITOCHONDRIAL"/>
    <property type="match status" value="1"/>
</dbReference>
<dbReference type="GO" id="GO:0006633">
    <property type="term" value="P:fatty acid biosynthetic process"/>
    <property type="evidence" value="ECO:0007669"/>
    <property type="project" value="UniProtKB-KW"/>
</dbReference>
<dbReference type="AlphaFoldDB" id="A0A100W1A6"/>
<evidence type="ECO:0000256" key="3">
    <source>
        <dbReference type="ARBA" id="ARBA00022832"/>
    </source>
</evidence>
<gene>
    <name evidence="12" type="ORF">RMCB_3757</name>
</gene>
<evidence type="ECO:0000256" key="4">
    <source>
        <dbReference type="ARBA" id="ARBA00022857"/>
    </source>
</evidence>
<dbReference type="OrthoDB" id="4190732at2"/>
<evidence type="ECO:0000259" key="11">
    <source>
        <dbReference type="SMART" id="SM00829"/>
    </source>
</evidence>
<dbReference type="InterPro" id="IPR020843">
    <property type="entry name" value="ER"/>
</dbReference>
<dbReference type="Pfam" id="PF00107">
    <property type="entry name" value="ADH_zinc_N"/>
    <property type="match status" value="1"/>
</dbReference>
<dbReference type="PANTHER" id="PTHR43981:SF2">
    <property type="entry name" value="ENOYL-[ACYL-CARRIER-PROTEIN] REDUCTASE, MITOCHONDRIAL"/>
    <property type="match status" value="1"/>
</dbReference>
<evidence type="ECO:0000313" key="13">
    <source>
        <dbReference type="Proteomes" id="UP000069620"/>
    </source>
</evidence>
<dbReference type="EC" id="1.3.1.104" evidence="9"/>
<dbReference type="CDD" id="cd05282">
    <property type="entry name" value="ETR_like"/>
    <property type="match status" value="1"/>
</dbReference>
<dbReference type="SMART" id="SM00829">
    <property type="entry name" value="PKS_ER"/>
    <property type="match status" value="1"/>
</dbReference>
<dbReference type="InterPro" id="IPR013154">
    <property type="entry name" value="ADH-like_N"/>
</dbReference>
<evidence type="ECO:0000256" key="9">
    <source>
        <dbReference type="ARBA" id="ARBA00038963"/>
    </source>
</evidence>
<evidence type="ECO:0000256" key="7">
    <source>
        <dbReference type="ARBA" id="ARBA00023098"/>
    </source>
</evidence>
<keyword evidence="13" id="KW-1185">Reference proteome</keyword>